<evidence type="ECO:0000256" key="3">
    <source>
        <dbReference type="SAM" id="SignalP"/>
    </source>
</evidence>
<dbReference type="GO" id="GO:0008270">
    <property type="term" value="F:zinc ion binding"/>
    <property type="evidence" value="ECO:0007669"/>
    <property type="project" value="UniProtKB-KW"/>
</dbReference>
<evidence type="ECO:0000313" key="5">
    <source>
        <dbReference type="EMBL" id="CAI8585886.1"/>
    </source>
</evidence>
<name>A0AAV0YJ88_VICFA</name>
<dbReference type="SUPFAM" id="SSF57756">
    <property type="entry name" value="Retrovirus zinc finger-like domains"/>
    <property type="match status" value="1"/>
</dbReference>
<dbReference type="Gene3D" id="4.10.60.10">
    <property type="entry name" value="Zinc finger, CCHC-type"/>
    <property type="match status" value="1"/>
</dbReference>
<evidence type="ECO:0000256" key="2">
    <source>
        <dbReference type="SAM" id="MobiDB-lite"/>
    </source>
</evidence>
<dbReference type="InterPro" id="IPR001878">
    <property type="entry name" value="Znf_CCHC"/>
</dbReference>
<feature type="domain" description="CCHC-type" evidence="4">
    <location>
        <begin position="72"/>
        <end position="88"/>
    </location>
</feature>
<feature type="domain" description="CCHC-type" evidence="4">
    <location>
        <begin position="93"/>
        <end position="108"/>
    </location>
</feature>
<protein>
    <recommendedName>
        <fullName evidence="4">CCHC-type domain-containing protein</fullName>
    </recommendedName>
</protein>
<evidence type="ECO:0000256" key="1">
    <source>
        <dbReference type="PROSITE-ProRule" id="PRU00047"/>
    </source>
</evidence>
<dbReference type="Proteomes" id="UP001157006">
    <property type="component" value="Chromosome 1L"/>
</dbReference>
<feature type="region of interest" description="Disordered" evidence="2">
    <location>
        <begin position="28"/>
        <end position="68"/>
    </location>
</feature>
<feature type="compositionally biased region" description="Basic and acidic residues" evidence="2">
    <location>
        <begin position="38"/>
        <end position="68"/>
    </location>
</feature>
<feature type="chain" id="PRO_5043651048" description="CCHC-type domain-containing protein" evidence="3">
    <location>
        <begin position="22"/>
        <end position="120"/>
    </location>
</feature>
<keyword evidence="1" id="KW-0479">Metal-binding</keyword>
<evidence type="ECO:0000313" key="6">
    <source>
        <dbReference type="Proteomes" id="UP001157006"/>
    </source>
</evidence>
<gene>
    <name evidence="5" type="ORF">VFH_I227760</name>
</gene>
<keyword evidence="3" id="KW-0732">Signal</keyword>
<reference evidence="5 6" key="1">
    <citation type="submission" date="2023-01" db="EMBL/GenBank/DDBJ databases">
        <authorList>
            <person name="Kreplak J."/>
        </authorList>
    </citation>
    <scope>NUCLEOTIDE SEQUENCE [LARGE SCALE GENOMIC DNA]</scope>
</reference>
<feature type="signal peptide" evidence="3">
    <location>
        <begin position="1"/>
        <end position="21"/>
    </location>
</feature>
<proteinExistence type="predicted"/>
<dbReference type="SMART" id="SM00343">
    <property type="entry name" value="ZnF_C2HC"/>
    <property type="match status" value="2"/>
</dbReference>
<dbReference type="PROSITE" id="PS50158">
    <property type="entry name" value="ZF_CCHC"/>
    <property type="match status" value="2"/>
</dbReference>
<keyword evidence="6" id="KW-1185">Reference proteome</keyword>
<organism evidence="5 6">
    <name type="scientific">Vicia faba</name>
    <name type="common">Broad bean</name>
    <name type="synonym">Faba vulgaris</name>
    <dbReference type="NCBI Taxonomy" id="3906"/>
    <lineage>
        <taxon>Eukaryota</taxon>
        <taxon>Viridiplantae</taxon>
        <taxon>Streptophyta</taxon>
        <taxon>Embryophyta</taxon>
        <taxon>Tracheophyta</taxon>
        <taxon>Spermatophyta</taxon>
        <taxon>Magnoliopsida</taxon>
        <taxon>eudicotyledons</taxon>
        <taxon>Gunneridae</taxon>
        <taxon>Pentapetalae</taxon>
        <taxon>rosids</taxon>
        <taxon>fabids</taxon>
        <taxon>Fabales</taxon>
        <taxon>Fabaceae</taxon>
        <taxon>Papilionoideae</taxon>
        <taxon>50 kb inversion clade</taxon>
        <taxon>NPAAA clade</taxon>
        <taxon>Hologalegina</taxon>
        <taxon>IRL clade</taxon>
        <taxon>Fabeae</taxon>
        <taxon>Vicia</taxon>
    </lineage>
</organism>
<dbReference type="EMBL" id="OX451736">
    <property type="protein sequence ID" value="CAI8585886.1"/>
    <property type="molecule type" value="Genomic_DNA"/>
</dbReference>
<evidence type="ECO:0000259" key="4">
    <source>
        <dbReference type="PROSITE" id="PS50158"/>
    </source>
</evidence>
<accession>A0AAV0YJ88</accession>
<keyword evidence="1" id="KW-0863">Zinc-finger</keyword>
<dbReference type="InterPro" id="IPR036875">
    <property type="entry name" value="Znf_CCHC_sf"/>
</dbReference>
<dbReference type="GO" id="GO:0003676">
    <property type="term" value="F:nucleic acid binding"/>
    <property type="evidence" value="ECO:0007669"/>
    <property type="project" value="InterPro"/>
</dbReference>
<dbReference type="AlphaFoldDB" id="A0AAV0YJ88"/>
<sequence>MATILKLVFVMILILPLFLVALEDGGKRSSRRMMHSNNLKDESDKQGNNRGQEHPMDHEFEGGSDDYKSDKRCFRCGDKGHNAFHCTSNEKLCFKCKNPGHFTYKCEQVKKEPLVNAVKA</sequence>
<keyword evidence="1" id="KW-0862">Zinc</keyword>